<dbReference type="PROSITE" id="PS00039">
    <property type="entry name" value="DEAD_ATP_HELICASE"/>
    <property type="match status" value="1"/>
</dbReference>
<keyword evidence="5 7" id="KW-0694">RNA-binding</keyword>
<dbReference type="Proteomes" id="UP000179807">
    <property type="component" value="Unassembled WGS sequence"/>
</dbReference>
<gene>
    <name evidence="11" type="ORF">TRFO_03840</name>
</gene>
<dbReference type="GO" id="GO:0005524">
    <property type="term" value="F:ATP binding"/>
    <property type="evidence" value="ECO:0007669"/>
    <property type="project" value="UniProtKB-UniRule"/>
</dbReference>
<dbReference type="SMART" id="SM01178">
    <property type="entry name" value="DUF4217"/>
    <property type="match status" value="1"/>
</dbReference>
<reference evidence="11" key="1">
    <citation type="submission" date="2016-10" db="EMBL/GenBank/DDBJ databases">
        <authorList>
            <person name="Benchimol M."/>
            <person name="Almeida L.G."/>
            <person name="Vasconcelos A.T."/>
            <person name="Perreira-Neves A."/>
            <person name="Rosa I.A."/>
            <person name="Tasca T."/>
            <person name="Bogo M.R."/>
            <person name="de Souza W."/>
        </authorList>
    </citation>
    <scope>NUCLEOTIDE SEQUENCE [LARGE SCALE GENOMIC DNA]</scope>
    <source>
        <strain evidence="11">K</strain>
    </source>
</reference>
<evidence type="ECO:0000256" key="1">
    <source>
        <dbReference type="ARBA" id="ARBA00022741"/>
    </source>
</evidence>
<keyword evidence="3 6" id="KW-0347">Helicase</keyword>
<dbReference type="GeneID" id="94826252"/>
<sequence length="594" mass="67436">MSKRDQKPQKKVEEEKEFEEEVEFDEAIFSEVDPNTLNLNDRVLSALTGKMKVKRLTKVQAGSFQPIIDGKDVLMRADTGSGKTLSYLLPIMQRLTTDFDKITRDLGPICIIVSPTRELCLQISTILNHFKSQMPFITPGTLLGGEKPQSEKKRIRKGINVLIATPGRLLYHLQNTQNLTTYNLKFLVLDEADRLLDMGFLNKVTEIISCLPPRQTILVSATLHNQLQELQDLSLTDPVTVGELKDEEFSVPATLVQRYVFVEPKWRLPALAALLSRCVTDIPNMKCIVFINCCLAVDFYYTFFSYFKYMTPAERRSRPRPPRQPRDQNQENEQNQGNSGSGTGTTIQDIHASTDNDEVGATSPYLKCEIFRIHGNVEQIDRAKSIARFTAAESAVLFCTDVAARGLDIPDVTTIIQFDPPIDTEDYVHRVGRTARIGKDGIAYLFLQGFEEKFVDLLTKMNIEIKEYSYKRLVKRAVQAMGGDDDDLCMAAMRKETFSTVIDNELENLATRAWASAIKAYTSHRKETRKIFDKRYLHLGHMAASFGLEKTPAELSATLAEEREILKKSKRPDEEDAKDKKYLPAFEDRTSEFL</sequence>
<organism evidence="11 12">
    <name type="scientific">Tritrichomonas foetus</name>
    <dbReference type="NCBI Taxonomy" id="1144522"/>
    <lineage>
        <taxon>Eukaryota</taxon>
        <taxon>Metamonada</taxon>
        <taxon>Parabasalia</taxon>
        <taxon>Tritrichomonadida</taxon>
        <taxon>Tritrichomonadidae</taxon>
        <taxon>Tritrichomonas</taxon>
    </lineage>
</organism>
<evidence type="ECO:0000259" key="9">
    <source>
        <dbReference type="PROSITE" id="PS51192"/>
    </source>
</evidence>
<evidence type="ECO:0000313" key="11">
    <source>
        <dbReference type="EMBL" id="OHT11639.1"/>
    </source>
</evidence>
<dbReference type="Gene3D" id="3.40.50.300">
    <property type="entry name" value="P-loop containing nucleotide triphosphate hydrolases"/>
    <property type="match status" value="2"/>
</dbReference>
<accession>A0A1J4KK13</accession>
<proteinExistence type="inferred from homology"/>
<dbReference type="PANTHER" id="PTHR24031">
    <property type="entry name" value="RNA HELICASE"/>
    <property type="match status" value="1"/>
</dbReference>
<dbReference type="SMART" id="SM00487">
    <property type="entry name" value="DEXDc"/>
    <property type="match status" value="1"/>
</dbReference>
<dbReference type="GO" id="GO:0003723">
    <property type="term" value="F:RNA binding"/>
    <property type="evidence" value="ECO:0007669"/>
    <property type="project" value="UniProtKB-UniRule"/>
</dbReference>
<dbReference type="InterPro" id="IPR000629">
    <property type="entry name" value="RNA-helicase_DEAD-box_CS"/>
</dbReference>
<name>A0A1J4KK13_9EUKA</name>
<dbReference type="EMBL" id="MLAK01000582">
    <property type="protein sequence ID" value="OHT11639.1"/>
    <property type="molecule type" value="Genomic_DNA"/>
</dbReference>
<evidence type="ECO:0000313" key="12">
    <source>
        <dbReference type="Proteomes" id="UP000179807"/>
    </source>
</evidence>
<dbReference type="PROSITE" id="PS51194">
    <property type="entry name" value="HELICASE_CTER"/>
    <property type="match status" value="1"/>
</dbReference>
<evidence type="ECO:0000256" key="3">
    <source>
        <dbReference type="ARBA" id="ARBA00022806"/>
    </source>
</evidence>
<dbReference type="PROSITE" id="PS51192">
    <property type="entry name" value="HELICASE_ATP_BIND_1"/>
    <property type="match status" value="1"/>
</dbReference>
<evidence type="ECO:0000256" key="6">
    <source>
        <dbReference type="RuleBase" id="RU000492"/>
    </source>
</evidence>
<keyword evidence="4 6" id="KW-0067">ATP-binding</keyword>
<evidence type="ECO:0000256" key="5">
    <source>
        <dbReference type="ARBA" id="ARBA00022884"/>
    </source>
</evidence>
<keyword evidence="1 6" id="KW-0547">Nucleotide-binding</keyword>
<dbReference type="RefSeq" id="XP_068364775.1">
    <property type="nucleotide sequence ID" value="XM_068491548.1"/>
</dbReference>
<comment type="caution">
    <text evidence="11">The sequence shown here is derived from an EMBL/GenBank/DDBJ whole genome shotgun (WGS) entry which is preliminary data.</text>
</comment>
<comment type="domain">
    <text evidence="7">The Q motif is unique to and characteristic of the DEAD box family of RNA helicases and controls ATP binding and hydrolysis.</text>
</comment>
<dbReference type="GO" id="GO:0003724">
    <property type="term" value="F:RNA helicase activity"/>
    <property type="evidence" value="ECO:0007669"/>
    <property type="project" value="UniProtKB-EC"/>
</dbReference>
<dbReference type="InterPro" id="IPR025313">
    <property type="entry name" value="SPB4-like_CTE"/>
</dbReference>
<dbReference type="InterPro" id="IPR014001">
    <property type="entry name" value="Helicase_ATP-bd"/>
</dbReference>
<dbReference type="Pfam" id="PF00271">
    <property type="entry name" value="Helicase_C"/>
    <property type="match status" value="1"/>
</dbReference>
<feature type="region of interest" description="Disordered" evidence="8">
    <location>
        <begin position="314"/>
        <end position="349"/>
    </location>
</feature>
<dbReference type="InterPro" id="IPR001650">
    <property type="entry name" value="Helicase_C-like"/>
</dbReference>
<keyword evidence="12" id="KW-1185">Reference proteome</keyword>
<feature type="domain" description="Helicase ATP-binding" evidence="9">
    <location>
        <begin position="64"/>
        <end position="241"/>
    </location>
</feature>
<dbReference type="SUPFAM" id="SSF52540">
    <property type="entry name" value="P-loop containing nucleoside triphosphate hydrolases"/>
    <property type="match status" value="1"/>
</dbReference>
<comment type="similarity">
    <text evidence="6">Belongs to the DEAD box helicase family.</text>
</comment>
<dbReference type="InterPro" id="IPR027417">
    <property type="entry name" value="P-loop_NTPase"/>
</dbReference>
<feature type="region of interest" description="Disordered" evidence="8">
    <location>
        <begin position="566"/>
        <end position="594"/>
    </location>
</feature>
<dbReference type="SMART" id="SM00490">
    <property type="entry name" value="HELICc"/>
    <property type="match status" value="1"/>
</dbReference>
<dbReference type="GO" id="GO:0016887">
    <property type="term" value="F:ATP hydrolysis activity"/>
    <property type="evidence" value="ECO:0007669"/>
    <property type="project" value="RHEA"/>
</dbReference>
<keyword evidence="2 6" id="KW-0378">Hydrolase</keyword>
<comment type="function">
    <text evidence="7">RNA helicase.</text>
</comment>
<dbReference type="Pfam" id="PF13959">
    <property type="entry name" value="CTE_SPB4"/>
    <property type="match status" value="1"/>
</dbReference>
<dbReference type="CDD" id="cd18787">
    <property type="entry name" value="SF2_C_DEAD"/>
    <property type="match status" value="1"/>
</dbReference>
<evidence type="ECO:0000256" key="8">
    <source>
        <dbReference type="SAM" id="MobiDB-lite"/>
    </source>
</evidence>
<dbReference type="EC" id="3.6.4.13" evidence="7"/>
<feature type="domain" description="Helicase C-terminal" evidence="10">
    <location>
        <begin position="325"/>
        <end position="482"/>
    </location>
</feature>
<evidence type="ECO:0000256" key="4">
    <source>
        <dbReference type="ARBA" id="ARBA00022840"/>
    </source>
</evidence>
<evidence type="ECO:0000259" key="10">
    <source>
        <dbReference type="PROSITE" id="PS51194"/>
    </source>
</evidence>
<dbReference type="Pfam" id="PF00270">
    <property type="entry name" value="DEAD"/>
    <property type="match status" value="1"/>
</dbReference>
<dbReference type="AlphaFoldDB" id="A0A1J4KK13"/>
<evidence type="ECO:0000256" key="7">
    <source>
        <dbReference type="RuleBase" id="RU365068"/>
    </source>
</evidence>
<dbReference type="InterPro" id="IPR011545">
    <property type="entry name" value="DEAD/DEAH_box_helicase_dom"/>
</dbReference>
<evidence type="ECO:0000256" key="2">
    <source>
        <dbReference type="ARBA" id="ARBA00022801"/>
    </source>
</evidence>
<dbReference type="OrthoDB" id="422663at2759"/>
<dbReference type="VEuPathDB" id="TrichDB:TRFO_03840"/>
<protein>
    <recommendedName>
        <fullName evidence="7">ATP-dependent RNA helicase</fullName>
        <ecNumber evidence="7">3.6.4.13</ecNumber>
    </recommendedName>
</protein>
<comment type="catalytic activity">
    <reaction evidence="7">
        <text>ATP + H2O = ADP + phosphate + H(+)</text>
        <dbReference type="Rhea" id="RHEA:13065"/>
        <dbReference type="ChEBI" id="CHEBI:15377"/>
        <dbReference type="ChEBI" id="CHEBI:15378"/>
        <dbReference type="ChEBI" id="CHEBI:30616"/>
        <dbReference type="ChEBI" id="CHEBI:43474"/>
        <dbReference type="ChEBI" id="CHEBI:456216"/>
        <dbReference type="EC" id="3.6.4.13"/>
    </reaction>
</comment>